<feature type="transmembrane region" description="Helical" evidence="10">
    <location>
        <begin position="168"/>
        <end position="192"/>
    </location>
</feature>
<dbReference type="InterPro" id="IPR001807">
    <property type="entry name" value="ClC"/>
</dbReference>
<dbReference type="STRING" id="1329250.WOSG25_080480"/>
<dbReference type="EMBL" id="DF820491">
    <property type="protein sequence ID" value="GAK31216.1"/>
    <property type="molecule type" value="Genomic_DNA"/>
</dbReference>
<organism evidence="11 12">
    <name type="scientific">Weissella oryzae (strain DSM 25784 / JCM 18191 / LMG 30913 / SG25)</name>
    <dbReference type="NCBI Taxonomy" id="1329250"/>
    <lineage>
        <taxon>Bacteria</taxon>
        <taxon>Bacillati</taxon>
        <taxon>Bacillota</taxon>
        <taxon>Bacilli</taxon>
        <taxon>Lactobacillales</taxon>
        <taxon>Lactobacillaceae</taxon>
        <taxon>Weissella</taxon>
    </lineage>
</organism>
<evidence type="ECO:0000313" key="11">
    <source>
        <dbReference type="EMBL" id="GAK31216.1"/>
    </source>
</evidence>
<evidence type="ECO:0000256" key="4">
    <source>
        <dbReference type="ARBA" id="ARBA00022989"/>
    </source>
</evidence>
<proteinExistence type="predicted"/>
<evidence type="ECO:0000256" key="9">
    <source>
        <dbReference type="ARBA" id="ARBA00023303"/>
    </source>
</evidence>
<dbReference type="PANTHER" id="PTHR43427">
    <property type="entry name" value="CHLORIDE CHANNEL PROTEIN CLC-E"/>
    <property type="match status" value="1"/>
</dbReference>
<evidence type="ECO:0000256" key="2">
    <source>
        <dbReference type="ARBA" id="ARBA00022448"/>
    </source>
</evidence>
<sequence>MQVSKEELSWGQDKAKRLRQNIVLAVSTIFLGLIVGLSSLLLSLFLEAVEHLFLGFEESSLIPVASKVLPERRLFSLLLGGIIAALIWYLLQKKFKRNVSINKALAGERMPVFTTVIHVMTQIFYVGVGGSIGRELAPREAGSMLAQQWVTLLDRLGLRDLEAADRKLLIAAAAGAGFAGVYIAPITGLMFSTEILLKKLSARTVSVSLVMSIIATLVGATIKGFHPYYLLADTKFSLALLPFILLVGPLGGMIGAYLRRGFTWADQHKAKYEQILWQLPLAALLTGIIAMFYPEIMGNGRGTAELAITANSHTLVYVLAFGMVAKALVTTLTIKGGAWGGTLTPSIAVGAAFGAISATAYVLLVPSATLGQGALLGACAVLAASQKAPLMALFMLFEVCHLDYSALLPLGLSVALAMTFAKIVDRNL</sequence>
<feature type="transmembrane region" description="Helical" evidence="10">
    <location>
        <begin position="204"/>
        <end position="224"/>
    </location>
</feature>
<dbReference type="eggNOG" id="COG0038">
    <property type="taxonomic scope" value="Bacteria"/>
</dbReference>
<dbReference type="Pfam" id="PF00654">
    <property type="entry name" value="Voltage_CLC"/>
    <property type="match status" value="1"/>
</dbReference>
<dbReference type="GO" id="GO:0034707">
    <property type="term" value="C:chloride channel complex"/>
    <property type="evidence" value="ECO:0007669"/>
    <property type="project" value="UniProtKB-KW"/>
</dbReference>
<feature type="transmembrane region" description="Helical" evidence="10">
    <location>
        <begin position="275"/>
        <end position="294"/>
    </location>
</feature>
<gene>
    <name evidence="11" type="primary">eriC</name>
    <name evidence="11" type="ORF">WOSG25_080480</name>
</gene>
<reference evidence="12" key="1">
    <citation type="journal article" date="2014" name="Genome Announc.">
        <title>Draft genome sequence of Weissella oryzae SG25T, isolated from fermented rice grains.</title>
        <authorList>
            <person name="Tanizawa Y."/>
            <person name="Fujisawa T."/>
            <person name="Mochizuki T."/>
            <person name="Kaminuma E."/>
            <person name="Suzuki Y."/>
            <person name="Nakamura Y."/>
            <person name="Tohno M."/>
        </authorList>
    </citation>
    <scope>NUCLEOTIDE SEQUENCE [LARGE SCALE GENOMIC DNA]</scope>
    <source>
        <strain evidence="12">DSM 25784 / JCM 18191 / LMG 30913 / SG25</strain>
    </source>
</reference>
<keyword evidence="6 10" id="KW-0472">Membrane</keyword>
<evidence type="ECO:0000256" key="6">
    <source>
        <dbReference type="ARBA" id="ARBA00023136"/>
    </source>
</evidence>
<dbReference type="OrthoDB" id="112446at2"/>
<keyword evidence="7" id="KW-0869">Chloride channel</keyword>
<evidence type="ECO:0000256" key="10">
    <source>
        <dbReference type="SAM" id="Phobius"/>
    </source>
</evidence>
<evidence type="ECO:0000256" key="5">
    <source>
        <dbReference type="ARBA" id="ARBA00023065"/>
    </source>
</evidence>
<feature type="transmembrane region" description="Helical" evidence="10">
    <location>
        <begin position="346"/>
        <end position="368"/>
    </location>
</feature>
<keyword evidence="4 10" id="KW-1133">Transmembrane helix</keyword>
<feature type="transmembrane region" description="Helical" evidence="10">
    <location>
        <begin position="112"/>
        <end position="132"/>
    </location>
</feature>
<evidence type="ECO:0000313" key="12">
    <source>
        <dbReference type="Proteomes" id="UP000030643"/>
    </source>
</evidence>
<feature type="transmembrane region" description="Helical" evidence="10">
    <location>
        <begin position="404"/>
        <end position="424"/>
    </location>
</feature>
<dbReference type="AlphaFoldDB" id="A0A069D1I8"/>
<evidence type="ECO:0000256" key="7">
    <source>
        <dbReference type="ARBA" id="ARBA00023173"/>
    </source>
</evidence>
<dbReference type="SUPFAM" id="SSF81340">
    <property type="entry name" value="Clc chloride channel"/>
    <property type="match status" value="1"/>
</dbReference>
<protein>
    <submittedName>
        <fullName evidence="11">Chloride channel protein EriC</fullName>
    </submittedName>
</protein>
<keyword evidence="8" id="KW-0868">Chloride</keyword>
<accession>A0A069D1I8</accession>
<dbReference type="RefSeq" id="WP_045476838.1">
    <property type="nucleotide sequence ID" value="NZ_DF820491.1"/>
</dbReference>
<dbReference type="InterPro" id="IPR014743">
    <property type="entry name" value="Cl-channel_core"/>
</dbReference>
<comment type="subcellular location">
    <subcellularLocation>
        <location evidence="1">Membrane</location>
        <topology evidence="1">Multi-pass membrane protein</topology>
    </subcellularLocation>
</comment>
<dbReference type="GO" id="GO:0005254">
    <property type="term" value="F:chloride channel activity"/>
    <property type="evidence" value="ECO:0007669"/>
    <property type="project" value="UniProtKB-KW"/>
</dbReference>
<keyword evidence="3 10" id="KW-0812">Transmembrane</keyword>
<evidence type="ECO:0000256" key="3">
    <source>
        <dbReference type="ARBA" id="ARBA00022692"/>
    </source>
</evidence>
<evidence type="ECO:0000256" key="1">
    <source>
        <dbReference type="ARBA" id="ARBA00004141"/>
    </source>
</evidence>
<dbReference type="PRINTS" id="PR00762">
    <property type="entry name" value="CLCHANNEL"/>
</dbReference>
<keyword evidence="9" id="KW-0407">Ion channel</keyword>
<keyword evidence="12" id="KW-1185">Reference proteome</keyword>
<keyword evidence="5" id="KW-0406">Ion transport</keyword>
<dbReference type="InterPro" id="IPR050368">
    <property type="entry name" value="ClC-type_chloride_channel"/>
</dbReference>
<feature type="transmembrane region" description="Helical" evidence="10">
    <location>
        <begin position="74"/>
        <end position="91"/>
    </location>
</feature>
<feature type="transmembrane region" description="Helical" evidence="10">
    <location>
        <begin position="21"/>
        <end position="46"/>
    </location>
</feature>
<dbReference type="Proteomes" id="UP000030643">
    <property type="component" value="Unassembled WGS sequence"/>
</dbReference>
<keyword evidence="2" id="KW-0813">Transport</keyword>
<dbReference type="Gene3D" id="1.10.3080.10">
    <property type="entry name" value="Clc chloride channel"/>
    <property type="match status" value="1"/>
</dbReference>
<name>A0A069D1I8_WEIOS</name>
<feature type="transmembrane region" description="Helical" evidence="10">
    <location>
        <begin position="314"/>
        <end position="334"/>
    </location>
</feature>
<feature type="transmembrane region" description="Helical" evidence="10">
    <location>
        <begin position="236"/>
        <end position="254"/>
    </location>
</feature>
<dbReference type="PANTHER" id="PTHR43427:SF6">
    <property type="entry name" value="CHLORIDE CHANNEL PROTEIN CLC-E"/>
    <property type="match status" value="1"/>
</dbReference>
<evidence type="ECO:0000256" key="8">
    <source>
        <dbReference type="ARBA" id="ARBA00023214"/>
    </source>
</evidence>